<comment type="caution">
    <text evidence="2">The sequence shown here is derived from an EMBL/GenBank/DDBJ whole genome shotgun (WGS) entry which is preliminary data.</text>
</comment>
<dbReference type="EMBL" id="JANAVB010029969">
    <property type="protein sequence ID" value="KAJ6813957.1"/>
    <property type="molecule type" value="Genomic_DNA"/>
</dbReference>
<dbReference type="AlphaFoldDB" id="A0AAX6FBY6"/>
<name>A0AAX6FBY6_IRIPA</name>
<evidence type="ECO:0000313" key="2">
    <source>
        <dbReference type="EMBL" id="KAJ6813957.1"/>
    </source>
</evidence>
<organism evidence="2 3">
    <name type="scientific">Iris pallida</name>
    <name type="common">Sweet iris</name>
    <dbReference type="NCBI Taxonomy" id="29817"/>
    <lineage>
        <taxon>Eukaryota</taxon>
        <taxon>Viridiplantae</taxon>
        <taxon>Streptophyta</taxon>
        <taxon>Embryophyta</taxon>
        <taxon>Tracheophyta</taxon>
        <taxon>Spermatophyta</taxon>
        <taxon>Magnoliopsida</taxon>
        <taxon>Liliopsida</taxon>
        <taxon>Asparagales</taxon>
        <taxon>Iridaceae</taxon>
        <taxon>Iridoideae</taxon>
        <taxon>Irideae</taxon>
        <taxon>Iris</taxon>
    </lineage>
</organism>
<evidence type="ECO:0000256" key="1">
    <source>
        <dbReference type="SAM" id="MobiDB-lite"/>
    </source>
</evidence>
<dbReference type="Proteomes" id="UP001140949">
    <property type="component" value="Unassembled WGS sequence"/>
</dbReference>
<accession>A0AAX6FBY6</accession>
<protein>
    <submittedName>
        <fullName evidence="2">Kanadaptin</fullName>
    </submittedName>
</protein>
<reference evidence="2" key="2">
    <citation type="submission" date="2023-04" db="EMBL/GenBank/DDBJ databases">
        <authorList>
            <person name="Bruccoleri R.E."/>
            <person name="Oakeley E.J."/>
            <person name="Faust A.-M."/>
            <person name="Dessus-Babus S."/>
            <person name="Altorfer M."/>
            <person name="Burckhardt D."/>
            <person name="Oertli M."/>
            <person name="Naumann U."/>
            <person name="Petersen F."/>
            <person name="Wong J."/>
        </authorList>
    </citation>
    <scope>NUCLEOTIDE SEQUENCE</scope>
    <source>
        <strain evidence="2">GSM-AAB239-AS_SAM_17_03QT</strain>
        <tissue evidence="2">Leaf</tissue>
    </source>
</reference>
<sequence>MVVVVVSLDEGGVGRNGRVGGCIGRSAAESSAGGTTPARKRRARPGFRAGTDARCCLRSLLAAAAWKRGRRRQRVRNTSVSAALEVRRPDRGCQRKQRLGSAGPPDRALAWRGMAESAKLGASRGWRGDGQDEWLGFGCDGRDVRIGLSIRTR</sequence>
<feature type="region of interest" description="Disordered" evidence="1">
    <location>
        <begin position="24"/>
        <end position="45"/>
    </location>
</feature>
<keyword evidence="3" id="KW-1185">Reference proteome</keyword>
<proteinExistence type="predicted"/>
<evidence type="ECO:0000313" key="3">
    <source>
        <dbReference type="Proteomes" id="UP001140949"/>
    </source>
</evidence>
<gene>
    <name evidence="2" type="ORF">M6B38_103335</name>
</gene>
<reference evidence="2" key="1">
    <citation type="journal article" date="2023" name="GigaByte">
        <title>Genome assembly of the bearded iris, Iris pallida Lam.</title>
        <authorList>
            <person name="Bruccoleri R.E."/>
            <person name="Oakeley E.J."/>
            <person name="Faust A.M.E."/>
            <person name="Altorfer M."/>
            <person name="Dessus-Babus S."/>
            <person name="Burckhardt D."/>
            <person name="Oertli M."/>
            <person name="Naumann U."/>
            <person name="Petersen F."/>
            <person name="Wong J."/>
        </authorList>
    </citation>
    <scope>NUCLEOTIDE SEQUENCE</scope>
    <source>
        <strain evidence="2">GSM-AAB239-AS_SAM_17_03QT</strain>
    </source>
</reference>